<protein>
    <submittedName>
        <fullName evidence="2">Uncharacterized protein</fullName>
    </submittedName>
</protein>
<proteinExistence type="predicted"/>
<sequence>MTDQARHQLLSPGGKPLVVTKNSLLSHATVLPGWQMGAQRLQTGYQGPKQEGLGGSAEDGPRPAPVPTTACGPQFLSRCTNSCTGLLILYKGCCWRIPKRNVSGKSQEEEPPSLPLFLTFCFL</sequence>
<reference evidence="2 3" key="1">
    <citation type="journal article" date="2020" name="Nature">
        <title>Six reference-quality genomes reveal evolution of bat adaptations.</title>
        <authorList>
            <person name="Jebb D."/>
            <person name="Huang Z."/>
            <person name="Pippel M."/>
            <person name="Hughes G.M."/>
            <person name="Lavrichenko K."/>
            <person name="Devanna P."/>
            <person name="Winkler S."/>
            <person name="Jermiin L.S."/>
            <person name="Skirmuntt E.C."/>
            <person name="Katzourakis A."/>
            <person name="Burkitt-Gray L."/>
            <person name="Ray D.A."/>
            <person name="Sullivan K.A.M."/>
            <person name="Roscito J.G."/>
            <person name="Kirilenko B.M."/>
            <person name="Davalos L.M."/>
            <person name="Corthals A.P."/>
            <person name="Power M.L."/>
            <person name="Jones G."/>
            <person name="Ransome R.D."/>
            <person name="Dechmann D.K.N."/>
            <person name="Locatelli A.G."/>
            <person name="Puechmaille S.J."/>
            <person name="Fedrigo O."/>
            <person name="Jarvis E.D."/>
            <person name="Hiller M."/>
            <person name="Vernes S.C."/>
            <person name="Myers E.W."/>
            <person name="Teeling E.C."/>
        </authorList>
    </citation>
    <scope>NUCLEOTIDE SEQUENCE [LARGE SCALE GENOMIC DNA]</scope>
    <source>
        <strain evidence="2">MPipKuh1</strain>
        <tissue evidence="2">Flight muscle</tissue>
    </source>
</reference>
<name>A0A7J7V0E8_PIPKU</name>
<accession>A0A7J7V0E8</accession>
<comment type="caution">
    <text evidence="2">The sequence shown here is derived from an EMBL/GenBank/DDBJ whole genome shotgun (WGS) entry which is preliminary data.</text>
</comment>
<evidence type="ECO:0000313" key="3">
    <source>
        <dbReference type="Proteomes" id="UP000558488"/>
    </source>
</evidence>
<evidence type="ECO:0000313" key="2">
    <source>
        <dbReference type="EMBL" id="KAF6318630.1"/>
    </source>
</evidence>
<keyword evidence="3" id="KW-1185">Reference proteome</keyword>
<feature type="region of interest" description="Disordered" evidence="1">
    <location>
        <begin position="41"/>
        <end position="70"/>
    </location>
</feature>
<evidence type="ECO:0000256" key="1">
    <source>
        <dbReference type="SAM" id="MobiDB-lite"/>
    </source>
</evidence>
<dbReference type="Proteomes" id="UP000558488">
    <property type="component" value="Unassembled WGS sequence"/>
</dbReference>
<gene>
    <name evidence="2" type="ORF">mPipKuh1_008628</name>
</gene>
<organism evidence="2 3">
    <name type="scientific">Pipistrellus kuhlii</name>
    <name type="common">Kuhl's pipistrelle</name>
    <dbReference type="NCBI Taxonomy" id="59472"/>
    <lineage>
        <taxon>Eukaryota</taxon>
        <taxon>Metazoa</taxon>
        <taxon>Chordata</taxon>
        <taxon>Craniata</taxon>
        <taxon>Vertebrata</taxon>
        <taxon>Euteleostomi</taxon>
        <taxon>Mammalia</taxon>
        <taxon>Eutheria</taxon>
        <taxon>Laurasiatheria</taxon>
        <taxon>Chiroptera</taxon>
        <taxon>Yangochiroptera</taxon>
        <taxon>Vespertilionidae</taxon>
        <taxon>Pipistrellus</taxon>
    </lineage>
</organism>
<dbReference type="EMBL" id="JACAGB010000017">
    <property type="protein sequence ID" value="KAF6318630.1"/>
    <property type="molecule type" value="Genomic_DNA"/>
</dbReference>
<dbReference type="AlphaFoldDB" id="A0A7J7V0E8"/>